<evidence type="ECO:0000256" key="8">
    <source>
        <dbReference type="ARBA" id="ARBA00022989"/>
    </source>
</evidence>
<dbReference type="SUPFAM" id="SSF55874">
    <property type="entry name" value="ATPase domain of HSP90 chaperone/DNA topoisomerase II/histidine kinase"/>
    <property type="match status" value="1"/>
</dbReference>
<comment type="subcellular location">
    <subcellularLocation>
        <location evidence="2">Cell membrane</location>
    </subcellularLocation>
</comment>
<keyword evidence="15" id="KW-1185">Reference proteome</keyword>
<dbReference type="PRINTS" id="PR00344">
    <property type="entry name" value="BCTRLSENSOR"/>
</dbReference>
<accession>A0A7Y9JB69</accession>
<dbReference type="CDD" id="cd06225">
    <property type="entry name" value="HAMP"/>
    <property type="match status" value="1"/>
</dbReference>
<dbReference type="AlphaFoldDB" id="A0A7Y9JB69"/>
<feature type="domain" description="HAMP" evidence="13">
    <location>
        <begin position="184"/>
        <end position="237"/>
    </location>
</feature>
<dbReference type="InterPro" id="IPR036890">
    <property type="entry name" value="HATPase_C_sf"/>
</dbReference>
<dbReference type="InterPro" id="IPR005467">
    <property type="entry name" value="His_kinase_dom"/>
</dbReference>
<keyword evidence="5" id="KW-0808">Transferase</keyword>
<dbReference type="SMART" id="SM00304">
    <property type="entry name" value="HAMP"/>
    <property type="match status" value="1"/>
</dbReference>
<dbReference type="SUPFAM" id="SSF158472">
    <property type="entry name" value="HAMP domain-like"/>
    <property type="match status" value="1"/>
</dbReference>
<dbReference type="RefSeq" id="WP_179664255.1">
    <property type="nucleotide sequence ID" value="NZ_JACCBG010000001.1"/>
</dbReference>
<dbReference type="InterPro" id="IPR003660">
    <property type="entry name" value="HAMP_dom"/>
</dbReference>
<keyword evidence="8 11" id="KW-1133">Transmembrane helix</keyword>
<dbReference type="EC" id="2.7.13.3" evidence="3"/>
<keyword evidence="9" id="KW-0902">Two-component regulatory system</keyword>
<gene>
    <name evidence="14" type="ORF">BJZ21_002723</name>
</gene>
<dbReference type="Proteomes" id="UP000535511">
    <property type="component" value="Unassembled WGS sequence"/>
</dbReference>
<dbReference type="PANTHER" id="PTHR45436">
    <property type="entry name" value="SENSOR HISTIDINE KINASE YKOH"/>
    <property type="match status" value="1"/>
</dbReference>
<evidence type="ECO:0000256" key="2">
    <source>
        <dbReference type="ARBA" id="ARBA00004236"/>
    </source>
</evidence>
<dbReference type="Pfam" id="PF00512">
    <property type="entry name" value="HisKA"/>
    <property type="match status" value="1"/>
</dbReference>
<dbReference type="InterPro" id="IPR003594">
    <property type="entry name" value="HATPase_dom"/>
</dbReference>
<evidence type="ECO:0000256" key="5">
    <source>
        <dbReference type="ARBA" id="ARBA00022679"/>
    </source>
</evidence>
<evidence type="ECO:0000256" key="4">
    <source>
        <dbReference type="ARBA" id="ARBA00022553"/>
    </source>
</evidence>
<evidence type="ECO:0000256" key="11">
    <source>
        <dbReference type="SAM" id="Phobius"/>
    </source>
</evidence>
<evidence type="ECO:0000256" key="6">
    <source>
        <dbReference type="ARBA" id="ARBA00022692"/>
    </source>
</evidence>
<evidence type="ECO:0000259" key="12">
    <source>
        <dbReference type="PROSITE" id="PS50109"/>
    </source>
</evidence>
<name>A0A7Y9JB69_9ACTN</name>
<dbReference type="InterPro" id="IPR050428">
    <property type="entry name" value="TCS_sensor_his_kinase"/>
</dbReference>
<sequence length="455" mass="48556">MAERRLAPSVRLRTTLLAAALVAVALVVASLALVATLDRSVVTNGDGLARSRVSDLAVLARHGDLPAVLAAVGGNGVAQAVTAGGRVLAASPNVRSAGPITGLRPPLGAPPEVHTLRGAPDDNQTEDYRVWVQTAPSPDGPVTIVAGSSLESVHEASLALRRALWVGTPVTVLVLGVLIWLVIGRALRPVEEIRARVESISGSALDRRVPVPRTHDEIGRLAVTMNQMLDRLEAAQRRQREFVADASHELQSPVAAIRAQVEVASAHPEGTDWPELARGILADCDQTERLLRDLLFLARHDELGVIEAAHPLDLDDLLLEEVARVRPMAAVTIVTGGVSAAPVDGRGDELRRMVRNLLENAVRHAEHRVTVTAGCVDGRARVEVLDDGNGVPDDERDRVFERFHRADPSRARDTGGTGLGLAIARTVAERHGGTLDLADSQRGARFVVELPRPAR</sequence>
<dbReference type="Gene3D" id="1.10.8.500">
    <property type="entry name" value="HAMP domain in histidine kinase"/>
    <property type="match status" value="1"/>
</dbReference>
<dbReference type="GO" id="GO:0005886">
    <property type="term" value="C:plasma membrane"/>
    <property type="evidence" value="ECO:0007669"/>
    <property type="project" value="UniProtKB-SubCell"/>
</dbReference>
<dbReference type="InterPro" id="IPR004358">
    <property type="entry name" value="Sig_transdc_His_kin-like_C"/>
</dbReference>
<dbReference type="SMART" id="SM00388">
    <property type="entry name" value="HisKA"/>
    <property type="match status" value="1"/>
</dbReference>
<dbReference type="PROSITE" id="PS50109">
    <property type="entry name" value="HIS_KIN"/>
    <property type="match status" value="1"/>
</dbReference>
<evidence type="ECO:0000259" key="13">
    <source>
        <dbReference type="PROSITE" id="PS50885"/>
    </source>
</evidence>
<dbReference type="PANTHER" id="PTHR45436:SF5">
    <property type="entry name" value="SENSOR HISTIDINE KINASE TRCS"/>
    <property type="match status" value="1"/>
</dbReference>
<dbReference type="EMBL" id="JACCBG010000001">
    <property type="protein sequence ID" value="NYD42640.1"/>
    <property type="molecule type" value="Genomic_DNA"/>
</dbReference>
<dbReference type="SUPFAM" id="SSF47384">
    <property type="entry name" value="Homodimeric domain of signal transducing histidine kinase"/>
    <property type="match status" value="1"/>
</dbReference>
<evidence type="ECO:0000313" key="14">
    <source>
        <dbReference type="EMBL" id="NYD42640.1"/>
    </source>
</evidence>
<evidence type="ECO:0000256" key="1">
    <source>
        <dbReference type="ARBA" id="ARBA00000085"/>
    </source>
</evidence>
<evidence type="ECO:0000256" key="3">
    <source>
        <dbReference type="ARBA" id="ARBA00012438"/>
    </source>
</evidence>
<dbReference type="InterPro" id="IPR036097">
    <property type="entry name" value="HisK_dim/P_sf"/>
</dbReference>
<dbReference type="CDD" id="cd00075">
    <property type="entry name" value="HATPase"/>
    <property type="match status" value="1"/>
</dbReference>
<dbReference type="Pfam" id="PF02518">
    <property type="entry name" value="HATPase_c"/>
    <property type="match status" value="1"/>
</dbReference>
<dbReference type="Gene3D" id="3.30.565.10">
    <property type="entry name" value="Histidine kinase-like ATPase, C-terminal domain"/>
    <property type="match status" value="1"/>
</dbReference>
<dbReference type="Gene3D" id="1.10.287.130">
    <property type="match status" value="1"/>
</dbReference>
<keyword evidence="7 14" id="KW-0418">Kinase</keyword>
<dbReference type="Pfam" id="PF00672">
    <property type="entry name" value="HAMP"/>
    <property type="match status" value="1"/>
</dbReference>
<evidence type="ECO:0000256" key="7">
    <source>
        <dbReference type="ARBA" id="ARBA00022777"/>
    </source>
</evidence>
<dbReference type="GO" id="GO:0000155">
    <property type="term" value="F:phosphorelay sensor kinase activity"/>
    <property type="evidence" value="ECO:0007669"/>
    <property type="project" value="InterPro"/>
</dbReference>
<organism evidence="14 15">
    <name type="scientific">Nocardioides panaciterrulae</name>
    <dbReference type="NCBI Taxonomy" id="661492"/>
    <lineage>
        <taxon>Bacteria</taxon>
        <taxon>Bacillati</taxon>
        <taxon>Actinomycetota</taxon>
        <taxon>Actinomycetes</taxon>
        <taxon>Propionibacteriales</taxon>
        <taxon>Nocardioidaceae</taxon>
        <taxon>Nocardioides</taxon>
    </lineage>
</organism>
<comment type="catalytic activity">
    <reaction evidence="1">
        <text>ATP + protein L-histidine = ADP + protein N-phospho-L-histidine.</text>
        <dbReference type="EC" id="2.7.13.3"/>
    </reaction>
</comment>
<keyword evidence="4" id="KW-0597">Phosphoprotein</keyword>
<evidence type="ECO:0000256" key="9">
    <source>
        <dbReference type="ARBA" id="ARBA00023012"/>
    </source>
</evidence>
<reference evidence="14 15" key="1">
    <citation type="submission" date="2020-07" db="EMBL/GenBank/DDBJ databases">
        <title>Sequencing the genomes of 1000 actinobacteria strains.</title>
        <authorList>
            <person name="Klenk H.-P."/>
        </authorList>
    </citation>
    <scope>NUCLEOTIDE SEQUENCE [LARGE SCALE GENOMIC DNA]</scope>
    <source>
        <strain evidence="14 15">DSM 21350</strain>
    </source>
</reference>
<proteinExistence type="predicted"/>
<dbReference type="SMART" id="SM00387">
    <property type="entry name" value="HATPase_c"/>
    <property type="match status" value="1"/>
</dbReference>
<protein>
    <recommendedName>
        <fullName evidence="3">histidine kinase</fullName>
        <ecNumber evidence="3">2.7.13.3</ecNumber>
    </recommendedName>
</protein>
<comment type="caution">
    <text evidence="14">The sequence shown here is derived from an EMBL/GenBank/DDBJ whole genome shotgun (WGS) entry which is preliminary data.</text>
</comment>
<keyword evidence="10 11" id="KW-0472">Membrane</keyword>
<evidence type="ECO:0000313" key="15">
    <source>
        <dbReference type="Proteomes" id="UP000535511"/>
    </source>
</evidence>
<keyword evidence="6 11" id="KW-0812">Transmembrane</keyword>
<dbReference type="CDD" id="cd00082">
    <property type="entry name" value="HisKA"/>
    <property type="match status" value="1"/>
</dbReference>
<dbReference type="PROSITE" id="PS50885">
    <property type="entry name" value="HAMP"/>
    <property type="match status" value="1"/>
</dbReference>
<dbReference type="InterPro" id="IPR003661">
    <property type="entry name" value="HisK_dim/P_dom"/>
</dbReference>
<evidence type="ECO:0000256" key="10">
    <source>
        <dbReference type="ARBA" id="ARBA00023136"/>
    </source>
</evidence>
<feature type="domain" description="Histidine kinase" evidence="12">
    <location>
        <begin position="245"/>
        <end position="454"/>
    </location>
</feature>
<feature type="transmembrane region" description="Helical" evidence="11">
    <location>
        <begin position="163"/>
        <end position="183"/>
    </location>
</feature>